<dbReference type="InterPro" id="IPR010261">
    <property type="entry name" value="Tir_chaperone"/>
</dbReference>
<dbReference type="SUPFAM" id="SSF69635">
    <property type="entry name" value="Type III secretory system chaperone-like"/>
    <property type="match status" value="1"/>
</dbReference>
<dbReference type="RefSeq" id="WP_194844842.1">
    <property type="nucleotide sequence ID" value="NZ_CP075585.1"/>
</dbReference>
<reference evidence="1 2" key="1">
    <citation type="submission" date="2020-01" db="EMBL/GenBank/DDBJ databases">
        <authorList>
            <person name="Sixt B."/>
            <person name="Schulz F."/>
            <person name="Kostanjsek R."/>
            <person name="Koestlbacher S."/>
            <person name="Collingro A."/>
            <person name="Toenshoff E."/>
            <person name="Horn M."/>
        </authorList>
    </citation>
    <scope>NUCLEOTIDE SEQUENCE [LARGE SCALE GENOMIC DNA]</scope>
    <source>
        <strain evidence="1 2">15C</strain>
    </source>
</reference>
<name>A0ABX8Z076_9BACT</name>
<evidence type="ECO:0000313" key="2">
    <source>
        <dbReference type="Proteomes" id="UP000822862"/>
    </source>
</evidence>
<keyword evidence="2" id="KW-1185">Reference proteome</keyword>
<evidence type="ECO:0000313" key="1">
    <source>
        <dbReference type="EMBL" id="QZA59059.1"/>
    </source>
</evidence>
<organism evidence="1 2">
    <name type="scientific">Candidatus Rhabdochlamydia porcellionis</name>
    <dbReference type="NCBI Taxonomy" id="225148"/>
    <lineage>
        <taxon>Bacteria</taxon>
        <taxon>Pseudomonadati</taxon>
        <taxon>Chlamydiota</taxon>
        <taxon>Chlamydiia</taxon>
        <taxon>Parachlamydiales</taxon>
        <taxon>Candidatus Rhabdochlamydiaceae</taxon>
        <taxon>Candidatus Rhabdochlamydia</taxon>
    </lineage>
</organism>
<dbReference type="Pfam" id="PF05932">
    <property type="entry name" value="CesT"/>
    <property type="match status" value="1"/>
</dbReference>
<dbReference type="Gene3D" id="3.30.1460.10">
    <property type="match status" value="1"/>
</dbReference>
<dbReference type="EMBL" id="CP075585">
    <property type="protein sequence ID" value="QZA59059.1"/>
    <property type="molecule type" value="Genomic_DNA"/>
</dbReference>
<dbReference type="Proteomes" id="UP000822862">
    <property type="component" value="Chromosome"/>
</dbReference>
<accession>A0ABX8Z076</accession>
<reference evidence="1 2" key="2">
    <citation type="submission" date="2021-05" db="EMBL/GenBank/DDBJ databases">
        <title>Ecology and evolution of chlamydial symbionts of arthropods.</title>
        <authorList>
            <person name="Halter T."/>
            <person name="Sixt B.S."/>
            <person name="Toenshoff E.R."/>
            <person name="Koestlbacher S."/>
            <person name="Schulz F."/>
            <person name="Kostanjsek R."/>
            <person name="Collingro A."/>
            <person name="Hendrickx F."/>
            <person name="Horn M."/>
        </authorList>
    </citation>
    <scope>NUCLEOTIDE SEQUENCE [LARGE SCALE GENOMIC DNA]</scope>
    <source>
        <strain evidence="1 2">15C</strain>
    </source>
</reference>
<sequence>MMDPFAQLLNDLSLLLDTHLSPDKRGACKLNIDDALHIQLEPDSNREKLLFFCFLSEIPPGKFRENVLRDALKTNADLNTQGILGFSERNNQLVLFANLNFPSLTAREVLDFLHLFMAKAQTWKQAIATGQTSNLCPEPLQKPISPFDIKP</sequence>
<protein>
    <submittedName>
        <fullName evidence="1">Tir chaperone protein (CesT) family</fullName>
    </submittedName>
</protein>
<proteinExistence type="predicted"/>
<gene>
    <name evidence="1" type="ORF">RHAB15C_0000943</name>
</gene>